<feature type="transmembrane region" description="Helical" evidence="1">
    <location>
        <begin position="285"/>
        <end position="312"/>
    </location>
</feature>
<feature type="transmembrane region" description="Helical" evidence="1">
    <location>
        <begin position="344"/>
        <end position="361"/>
    </location>
</feature>
<dbReference type="AlphaFoldDB" id="A0A285N5P7"/>
<dbReference type="EMBL" id="OBEK01000001">
    <property type="protein sequence ID" value="SNZ04795.1"/>
    <property type="molecule type" value="Genomic_DNA"/>
</dbReference>
<feature type="transmembrane region" description="Helical" evidence="1">
    <location>
        <begin position="166"/>
        <end position="185"/>
    </location>
</feature>
<dbReference type="Proteomes" id="UP000219356">
    <property type="component" value="Unassembled WGS sequence"/>
</dbReference>
<proteinExistence type="predicted"/>
<feature type="transmembrane region" description="Helical" evidence="1">
    <location>
        <begin position="428"/>
        <end position="447"/>
    </location>
</feature>
<feature type="transmembrane region" description="Helical" evidence="1">
    <location>
        <begin position="192"/>
        <end position="210"/>
    </location>
</feature>
<feature type="transmembrane region" description="Helical" evidence="1">
    <location>
        <begin position="44"/>
        <end position="63"/>
    </location>
</feature>
<organism evidence="2 3">
    <name type="scientific">Terribacillus aidingensis</name>
    <dbReference type="NCBI Taxonomy" id="586416"/>
    <lineage>
        <taxon>Bacteria</taxon>
        <taxon>Bacillati</taxon>
        <taxon>Bacillota</taxon>
        <taxon>Bacilli</taxon>
        <taxon>Bacillales</taxon>
        <taxon>Bacillaceae</taxon>
        <taxon>Terribacillus</taxon>
    </lineage>
</organism>
<sequence>MIQNPSLTRSFNDKGLDLFSSILFGLFLSIVMMSAIAFHSTFNIIFYLLSLMVYIYILVYELQMVERREFSFYITIPILISATQNLYLSFVSPYADASQIQLMVITNFLYSAILIGVIYIKTPYRFNKALYQKMLILFIVLVLYSLATIIIFNAHITSALASLRNVMTPMLFILIGLIASSNVILSRYLRYLSYIVIFVVIFGFAERFLIKDIWHIIHLPDLWTKKGLPLNAFTGLPGNFYSSEMVGGQQLRRMVSSFADPVNLGTFLFFGFMVAWYLRNKFLAILLIISIGLAVSKGAILGLLIFSVVWAYHKFSKAIFILVMIGTCAAGGAFVVYSMMNSTMSMLLHITGFFAAFPELVNHPLGRGLGNIGVLAGLYSSGAQTEITESGLGMIIGQLGILGLILYVYFFTFILKQSHTIQVRKDKILLQTLTLGILANITFNEVALSPNSSAVYFITIGIILGQWHAKTKDVGVKKKKNRIRFVW</sequence>
<evidence type="ECO:0000313" key="2">
    <source>
        <dbReference type="EMBL" id="SNZ04795.1"/>
    </source>
</evidence>
<keyword evidence="1" id="KW-0812">Transmembrane</keyword>
<feature type="transmembrane region" description="Helical" evidence="1">
    <location>
        <begin position="100"/>
        <end position="122"/>
    </location>
</feature>
<name>A0A285N5P7_9BACI</name>
<feature type="transmembrane region" description="Helical" evidence="1">
    <location>
        <begin position="318"/>
        <end position="337"/>
    </location>
</feature>
<feature type="transmembrane region" description="Helical" evidence="1">
    <location>
        <begin position="70"/>
        <end position="88"/>
    </location>
</feature>
<feature type="transmembrane region" description="Helical" evidence="1">
    <location>
        <begin position="16"/>
        <end position="38"/>
    </location>
</feature>
<keyword evidence="1" id="KW-1133">Transmembrane helix</keyword>
<evidence type="ECO:0008006" key="4">
    <source>
        <dbReference type="Google" id="ProtNLM"/>
    </source>
</evidence>
<keyword evidence="1" id="KW-0472">Membrane</keyword>
<feature type="transmembrane region" description="Helical" evidence="1">
    <location>
        <begin position="395"/>
        <end position="416"/>
    </location>
</feature>
<dbReference type="OrthoDB" id="2854355at2"/>
<evidence type="ECO:0000313" key="3">
    <source>
        <dbReference type="Proteomes" id="UP000219356"/>
    </source>
</evidence>
<keyword evidence="3" id="KW-1185">Reference proteome</keyword>
<gene>
    <name evidence="2" type="ORF">SAMN05421503_0766</name>
</gene>
<evidence type="ECO:0000256" key="1">
    <source>
        <dbReference type="SAM" id="Phobius"/>
    </source>
</evidence>
<feature type="transmembrane region" description="Helical" evidence="1">
    <location>
        <begin position="134"/>
        <end position="154"/>
    </location>
</feature>
<accession>A0A285N5P7</accession>
<protein>
    <recommendedName>
        <fullName evidence="4">O-antigen ligase</fullName>
    </recommendedName>
</protein>
<feature type="transmembrane region" description="Helical" evidence="1">
    <location>
        <begin position="453"/>
        <end position="469"/>
    </location>
</feature>
<reference evidence="3" key="1">
    <citation type="submission" date="2017-09" db="EMBL/GenBank/DDBJ databases">
        <authorList>
            <person name="Varghese N."/>
            <person name="Submissions S."/>
        </authorList>
    </citation>
    <scope>NUCLEOTIDE SEQUENCE [LARGE SCALE GENOMIC DNA]</scope>
    <source>
        <strain evidence="3">CGMCC 1.8913</strain>
    </source>
</reference>
<feature type="transmembrane region" description="Helical" evidence="1">
    <location>
        <begin position="261"/>
        <end position="278"/>
    </location>
</feature>
<dbReference type="RefSeq" id="WP_097039371.1">
    <property type="nucleotide sequence ID" value="NZ_OBEK01000001.1"/>
</dbReference>